<gene>
    <name evidence="1" type="ORF">A7E78_04635</name>
</gene>
<evidence type="ECO:0000313" key="1">
    <source>
        <dbReference type="EMBL" id="APG27182.1"/>
    </source>
</evidence>
<organism evidence="1 2">
    <name type="scientific">Syntrophotalea acetylenivorans</name>
    <dbReference type="NCBI Taxonomy" id="1842532"/>
    <lineage>
        <taxon>Bacteria</taxon>
        <taxon>Pseudomonadati</taxon>
        <taxon>Thermodesulfobacteriota</taxon>
        <taxon>Desulfuromonadia</taxon>
        <taxon>Desulfuromonadales</taxon>
        <taxon>Syntrophotaleaceae</taxon>
        <taxon>Syntrophotalea</taxon>
    </lineage>
</organism>
<accession>A0A1L3GMM4</accession>
<dbReference type="OrthoDB" id="9799983at2"/>
<evidence type="ECO:0000313" key="2">
    <source>
        <dbReference type="Proteomes" id="UP000182517"/>
    </source>
</evidence>
<dbReference type="RefSeq" id="WP_072283145.1">
    <property type="nucleotide sequence ID" value="NZ_CP015519.1"/>
</dbReference>
<dbReference type="Proteomes" id="UP000182517">
    <property type="component" value="Chromosome"/>
</dbReference>
<protein>
    <submittedName>
        <fullName evidence="1">Uncharacterized protein</fullName>
    </submittedName>
</protein>
<proteinExistence type="predicted"/>
<reference evidence="1 2" key="1">
    <citation type="journal article" date="2017" name="Genome Announc.">
        <title>Complete Genome Sequences of Two Acetylene-Fermenting Pelobacter acetylenicus Strains.</title>
        <authorList>
            <person name="Sutton J.M."/>
            <person name="Baesman S.M."/>
            <person name="Fierst J.L."/>
            <person name="Poret-Peterson A.T."/>
            <person name="Oremland R.S."/>
            <person name="Dunlap D.S."/>
            <person name="Akob D.M."/>
        </authorList>
    </citation>
    <scope>NUCLEOTIDE SEQUENCE [LARGE SCALE GENOMIC DNA]</scope>
    <source>
        <strain evidence="1 2">SFB93</strain>
    </source>
</reference>
<dbReference type="PANTHER" id="PTHR42685:SF18">
    <property type="entry name" value="DIGERANYLGERANYLGLYCEROPHOSPHOLIPID REDUCTASE"/>
    <property type="match status" value="1"/>
</dbReference>
<dbReference type="SUPFAM" id="SSF51905">
    <property type="entry name" value="FAD/NAD(P)-binding domain"/>
    <property type="match status" value="1"/>
</dbReference>
<dbReference type="Gene3D" id="3.50.50.60">
    <property type="entry name" value="FAD/NAD(P)-binding domain"/>
    <property type="match status" value="2"/>
</dbReference>
<dbReference type="PRINTS" id="PR00420">
    <property type="entry name" value="RNGMNOXGNASE"/>
</dbReference>
<dbReference type="STRING" id="1842532.A7E78_04635"/>
<dbReference type="EMBL" id="CP015519">
    <property type="protein sequence ID" value="APG27182.1"/>
    <property type="molecule type" value="Genomic_DNA"/>
</dbReference>
<sequence length="384" mass="42381">MTPTIEIVGAGPAGLAAALTTVRGGSRAVVFERQAEVGHRFHGDFQGIENWTTEGDVLEELESMGVTPTFEYTPFHESVFYDPQGREHVCRSAEPLFYLVRRGPDPGTLDQGLKDQALASGVEFRFGEAKNHLPRGGIVVHGPQRVDAIAAGYVFETDCADGAFSAVSDRLAPNGYSYLLVCRGKGTIASCLFNDFHNERTYVERTVEFFWDKTGISMKNSRRFGGYGNLFAPVSARKGRLLYAGEAAGFQDALFGFGMRYALLSGHFAALALLEGSPEEYDSLWRKRLGNLMKLAIVNRAIYERLGDSGYARLVGSIGRADDARDWMKKYYGHGRLKRLLYPLVRRQFSSRADPLDGCIEGCDCTLCRCKLAGGCHLQERGKP</sequence>
<name>A0A1L3GMM4_9BACT</name>
<keyword evidence="2" id="KW-1185">Reference proteome</keyword>
<dbReference type="InterPro" id="IPR036188">
    <property type="entry name" value="FAD/NAD-bd_sf"/>
</dbReference>
<dbReference type="InterPro" id="IPR050407">
    <property type="entry name" value="Geranylgeranyl_reductase"/>
</dbReference>
<dbReference type="AlphaFoldDB" id="A0A1L3GMM4"/>
<dbReference type="KEGG" id="pef:A7E78_04635"/>
<dbReference type="PANTHER" id="PTHR42685">
    <property type="entry name" value="GERANYLGERANYL DIPHOSPHATE REDUCTASE"/>
    <property type="match status" value="1"/>
</dbReference>